<evidence type="ECO:0000313" key="11">
    <source>
        <dbReference type="Proteomes" id="UP000233597"/>
    </source>
</evidence>
<keyword evidence="3" id="KW-0813">Transport</keyword>
<dbReference type="Gene3D" id="1.10.3470.10">
    <property type="entry name" value="ABC transporter involved in vitamin B12 uptake, BtuC"/>
    <property type="match status" value="1"/>
</dbReference>
<evidence type="ECO:0000256" key="2">
    <source>
        <dbReference type="ARBA" id="ARBA00007935"/>
    </source>
</evidence>
<evidence type="ECO:0000256" key="7">
    <source>
        <dbReference type="ARBA" id="ARBA00023136"/>
    </source>
</evidence>
<dbReference type="RefSeq" id="WP_101266809.1">
    <property type="nucleotide sequence ID" value="NZ_NWTK01000007.1"/>
</dbReference>
<evidence type="ECO:0000256" key="8">
    <source>
        <dbReference type="SAM" id="MobiDB-lite"/>
    </source>
</evidence>
<dbReference type="PANTHER" id="PTHR30472">
    <property type="entry name" value="FERRIC ENTEROBACTIN TRANSPORT SYSTEM PERMEASE PROTEIN"/>
    <property type="match status" value="1"/>
</dbReference>
<feature type="transmembrane region" description="Helical" evidence="9">
    <location>
        <begin position="253"/>
        <end position="280"/>
    </location>
</feature>
<dbReference type="GO" id="GO:0033214">
    <property type="term" value="P:siderophore-iron import into cell"/>
    <property type="evidence" value="ECO:0007669"/>
    <property type="project" value="TreeGrafter"/>
</dbReference>
<dbReference type="InterPro" id="IPR000522">
    <property type="entry name" value="ABC_transptr_permease_BtuC"/>
</dbReference>
<comment type="caution">
    <text evidence="10">The sequence shown here is derived from an EMBL/GenBank/DDBJ whole genome shotgun (WGS) entry which is preliminary data.</text>
</comment>
<keyword evidence="7 9" id="KW-0472">Membrane</keyword>
<keyword evidence="6 9" id="KW-1133">Transmembrane helix</keyword>
<protein>
    <submittedName>
        <fullName evidence="10">Iron ABC transporter permease</fullName>
    </submittedName>
</protein>
<dbReference type="EMBL" id="NWTK01000007">
    <property type="protein sequence ID" value="PKR53741.1"/>
    <property type="molecule type" value="Genomic_DNA"/>
</dbReference>
<evidence type="ECO:0000256" key="5">
    <source>
        <dbReference type="ARBA" id="ARBA00022692"/>
    </source>
</evidence>
<keyword evidence="4" id="KW-1003">Cell membrane</keyword>
<dbReference type="OrthoDB" id="9811975at2"/>
<evidence type="ECO:0000256" key="6">
    <source>
        <dbReference type="ARBA" id="ARBA00022989"/>
    </source>
</evidence>
<dbReference type="Pfam" id="PF01032">
    <property type="entry name" value="FecCD"/>
    <property type="match status" value="1"/>
</dbReference>
<keyword evidence="5 9" id="KW-0812">Transmembrane</keyword>
<reference evidence="10 11" key="1">
    <citation type="submission" date="2017-09" db="EMBL/GenBank/DDBJ databases">
        <title>Biodiversity and function of Thalassospira species in the particle-attached aromatic-hydrocarbon-degrading consortia from the surface seawater of the South China Sea.</title>
        <authorList>
            <person name="Dong C."/>
            <person name="Liu R."/>
            <person name="Shao Z."/>
        </authorList>
    </citation>
    <scope>NUCLEOTIDE SEQUENCE [LARGE SCALE GENOMIC DNA]</scope>
    <source>
        <strain evidence="10 11">CSC1P2</strain>
    </source>
</reference>
<dbReference type="GO" id="GO:0022857">
    <property type="term" value="F:transmembrane transporter activity"/>
    <property type="evidence" value="ECO:0007669"/>
    <property type="project" value="InterPro"/>
</dbReference>
<feature type="region of interest" description="Disordered" evidence="8">
    <location>
        <begin position="1"/>
        <end position="21"/>
    </location>
</feature>
<comment type="similarity">
    <text evidence="2">Belongs to the binding-protein-dependent transport system permease family. FecCD subfamily.</text>
</comment>
<dbReference type="CDD" id="cd06550">
    <property type="entry name" value="TM_ABC_iron-siderophores_like"/>
    <property type="match status" value="1"/>
</dbReference>
<gene>
    <name evidence="10" type="ORF">COO20_11985</name>
</gene>
<proteinExistence type="inferred from homology"/>
<comment type="subcellular location">
    <subcellularLocation>
        <location evidence="1">Cell membrane</location>
        <topology evidence="1">Multi-pass membrane protein</topology>
    </subcellularLocation>
</comment>
<evidence type="ECO:0000256" key="4">
    <source>
        <dbReference type="ARBA" id="ARBA00022475"/>
    </source>
</evidence>
<accession>A0A2N3KT65</accession>
<dbReference type="SUPFAM" id="SSF81345">
    <property type="entry name" value="ABC transporter involved in vitamin B12 uptake, BtuC"/>
    <property type="match status" value="1"/>
</dbReference>
<dbReference type="InterPro" id="IPR037294">
    <property type="entry name" value="ABC_BtuC-like"/>
</dbReference>
<dbReference type="Proteomes" id="UP000233597">
    <property type="component" value="Unassembled WGS sequence"/>
</dbReference>
<feature type="transmembrane region" description="Helical" evidence="9">
    <location>
        <begin position="108"/>
        <end position="127"/>
    </location>
</feature>
<sequence>MADLSISQTPPAPSQIANPARSNGPAVAIIAIITLFAALLACLIGPESVTIGDVFNTLMGAQSGPAGFIIHDLRLPRITMALLVGAGLAVSGLILQSLVRNPLASPDIIGITGGASVAVVVYFGWLASSISVVWLPLIASCGSAITAGLILFLAWRGTIEPARLILIGIGISATAGALTTLLMVFSSDMTNLSAYIWLTGSVYGANWDDVWQITPWVIVPLIPLVMMGRTLNTLLLGQDVAISLGIPVHMVRLLCLGGCVILASAAVAHAGGIGFVGLLAPHMTRRFVKGSISLQIPATALMGGLLVLVADTVGRSLFGALDLPAGIFVSAIGTPFFIYLLYRQK</sequence>
<evidence type="ECO:0000313" key="10">
    <source>
        <dbReference type="EMBL" id="PKR53741.1"/>
    </source>
</evidence>
<feature type="transmembrane region" description="Helical" evidence="9">
    <location>
        <begin position="78"/>
        <end position="96"/>
    </location>
</feature>
<name>A0A2N3KT65_9PROT</name>
<dbReference type="GO" id="GO:0005886">
    <property type="term" value="C:plasma membrane"/>
    <property type="evidence" value="ECO:0007669"/>
    <property type="project" value="UniProtKB-SubCell"/>
</dbReference>
<dbReference type="AlphaFoldDB" id="A0A2N3KT65"/>
<dbReference type="FunFam" id="1.10.3470.10:FF:000001">
    <property type="entry name" value="Vitamin B12 ABC transporter permease BtuC"/>
    <property type="match status" value="1"/>
</dbReference>
<evidence type="ECO:0000256" key="3">
    <source>
        <dbReference type="ARBA" id="ARBA00022448"/>
    </source>
</evidence>
<dbReference type="PANTHER" id="PTHR30472:SF24">
    <property type="entry name" value="FERRIC ENTEROBACTIN TRANSPORT SYSTEM PERMEASE PROTEIN FEPG"/>
    <property type="match status" value="1"/>
</dbReference>
<feature type="transmembrane region" description="Helical" evidence="9">
    <location>
        <begin position="164"/>
        <end position="185"/>
    </location>
</feature>
<feature type="transmembrane region" description="Helical" evidence="9">
    <location>
        <begin position="292"/>
        <end position="310"/>
    </location>
</feature>
<feature type="transmembrane region" description="Helical" evidence="9">
    <location>
        <begin position="133"/>
        <end position="155"/>
    </location>
</feature>
<evidence type="ECO:0000256" key="1">
    <source>
        <dbReference type="ARBA" id="ARBA00004651"/>
    </source>
</evidence>
<evidence type="ECO:0000256" key="9">
    <source>
        <dbReference type="SAM" id="Phobius"/>
    </source>
</evidence>
<feature type="transmembrane region" description="Helical" evidence="9">
    <location>
        <begin position="317"/>
        <end position="342"/>
    </location>
</feature>
<organism evidence="10 11">
    <name type="scientific">Thalassospira marina</name>
    <dbReference type="NCBI Taxonomy" id="2048283"/>
    <lineage>
        <taxon>Bacteria</taxon>
        <taxon>Pseudomonadati</taxon>
        <taxon>Pseudomonadota</taxon>
        <taxon>Alphaproteobacteria</taxon>
        <taxon>Rhodospirillales</taxon>
        <taxon>Thalassospiraceae</taxon>
        <taxon>Thalassospira</taxon>
    </lineage>
</organism>
<feature type="transmembrane region" description="Helical" evidence="9">
    <location>
        <begin position="26"/>
        <end position="46"/>
    </location>
</feature>